<reference evidence="2" key="2">
    <citation type="submission" date="2022-01" db="EMBL/GenBank/DDBJ databases">
        <authorList>
            <person name="Yamashiro T."/>
            <person name="Shiraishi A."/>
            <person name="Satake H."/>
            <person name="Nakayama K."/>
        </authorList>
    </citation>
    <scope>NUCLEOTIDE SEQUENCE</scope>
</reference>
<sequence>MQMLYCFVNNIHVDYAELMWEGIYYSLHHPVTSIPYPRFTKIIISYYMTIFSDISRRPRDAYHNLQDDDIMKNIFNSGRNKNKVGMRIPAWMITDEMKLTEHYKMYAEVFGLDVPLTQSQPTESTQGTHRTPSAPRQYARLTPPVPVPSAEKADEMILQDMLQVSLAEHKSREEQEARENVALVYEHLAAEEIEKLVEDPENVDDSSPPRHDDTSIPGTRLEPRSDKESPKVEIVQEKEEETTKDTEVELDKDTLMVDVTNIVTPVNVDDEEDEISDEVFELKRRAKGNNVEETRISPILSLTRSPRNLSTLVSSYTKKLHELTVTHPTPSSGSFAPKFIPRTSSDQLADNLHDVMMETLSSLVKEKVTEQVKKEVPAQVRDQVPVYLAKALILERKTTTEETKRLISKAILKERRRMHEQMSSHIQNAIDNAIPSLVDASVRSYMSGHILHVHPAQVQSSSVPEQQHQLYLAMKADPLLQQQDIAIWLALQMKFEKTQVPQTACRSSAVRTRDQDDPHDDAHPEGENSAKRQKTSEYEAYVSGESSSGQDNVEEPGPSTSGNQEQDDEFDFWTESYASDDDEIPTKQVSQDIMEEISLTIDEAKLKKMADEMLRQRCTSGDEHQYHIDQMKNFLQSDIVWESRKEILVSPHPRKITPLVQSCQRDPEAPALSLINQDLLYLKKGNSGPKNIVLSLHKFPAIVFNDDDIEERTSRWVNKRQKEPGRPKEEIYSNSKIVQVIKTFWELGHEHKFITEIVARRANGCIVSITEPDYKNLNKNDIEDMYLLIMNNKVPDYANTGLLWSLSVFIRSSVIWERVHDFQLGIESYQQKINLTAPTITFPGIEEYDVFSIVYEPVHGIIYTNSKKEKRVMRPSEIHKFCDATLRRTLEGLKSYYNDVKYGYVQKELTNDEVEFLKLFEEEIEVRLNYRDQMRRWEMYVNGRPLGPRRERPE</sequence>
<feature type="compositionally biased region" description="Basic and acidic residues" evidence="1">
    <location>
        <begin position="511"/>
        <end position="537"/>
    </location>
</feature>
<feature type="compositionally biased region" description="Polar residues" evidence="1">
    <location>
        <begin position="500"/>
        <end position="510"/>
    </location>
</feature>
<protein>
    <submittedName>
        <fullName evidence="2">Uncharacterized protein</fullName>
    </submittedName>
</protein>
<gene>
    <name evidence="2" type="ORF">Tco_0838220</name>
</gene>
<dbReference type="EMBL" id="BQNB010012454">
    <property type="protein sequence ID" value="GJT03758.1"/>
    <property type="molecule type" value="Genomic_DNA"/>
</dbReference>
<comment type="caution">
    <text evidence="2">The sequence shown here is derived from an EMBL/GenBank/DDBJ whole genome shotgun (WGS) entry which is preliminary data.</text>
</comment>
<evidence type="ECO:0000313" key="2">
    <source>
        <dbReference type="EMBL" id="GJT03758.1"/>
    </source>
</evidence>
<evidence type="ECO:0000313" key="3">
    <source>
        <dbReference type="Proteomes" id="UP001151760"/>
    </source>
</evidence>
<feature type="region of interest" description="Disordered" evidence="1">
    <location>
        <begin position="197"/>
        <end position="246"/>
    </location>
</feature>
<evidence type="ECO:0000256" key="1">
    <source>
        <dbReference type="SAM" id="MobiDB-lite"/>
    </source>
</evidence>
<feature type="region of interest" description="Disordered" evidence="1">
    <location>
        <begin position="117"/>
        <end position="147"/>
    </location>
</feature>
<feature type="compositionally biased region" description="Polar residues" evidence="1">
    <location>
        <begin position="117"/>
        <end position="131"/>
    </location>
</feature>
<name>A0ABQ5AN20_9ASTR</name>
<feature type="region of interest" description="Disordered" evidence="1">
    <location>
        <begin position="500"/>
        <end position="567"/>
    </location>
</feature>
<proteinExistence type="predicted"/>
<organism evidence="2 3">
    <name type="scientific">Tanacetum coccineum</name>
    <dbReference type="NCBI Taxonomy" id="301880"/>
    <lineage>
        <taxon>Eukaryota</taxon>
        <taxon>Viridiplantae</taxon>
        <taxon>Streptophyta</taxon>
        <taxon>Embryophyta</taxon>
        <taxon>Tracheophyta</taxon>
        <taxon>Spermatophyta</taxon>
        <taxon>Magnoliopsida</taxon>
        <taxon>eudicotyledons</taxon>
        <taxon>Gunneridae</taxon>
        <taxon>Pentapetalae</taxon>
        <taxon>asterids</taxon>
        <taxon>campanulids</taxon>
        <taxon>Asterales</taxon>
        <taxon>Asteraceae</taxon>
        <taxon>Asteroideae</taxon>
        <taxon>Anthemideae</taxon>
        <taxon>Anthemidinae</taxon>
        <taxon>Tanacetum</taxon>
    </lineage>
</organism>
<feature type="compositionally biased region" description="Basic and acidic residues" evidence="1">
    <location>
        <begin position="221"/>
        <end position="246"/>
    </location>
</feature>
<reference evidence="2" key="1">
    <citation type="journal article" date="2022" name="Int. J. Mol. Sci.">
        <title>Draft Genome of Tanacetum Coccineum: Genomic Comparison of Closely Related Tanacetum-Family Plants.</title>
        <authorList>
            <person name="Yamashiro T."/>
            <person name="Shiraishi A."/>
            <person name="Nakayama K."/>
            <person name="Satake H."/>
        </authorList>
    </citation>
    <scope>NUCLEOTIDE SEQUENCE</scope>
</reference>
<keyword evidence="3" id="KW-1185">Reference proteome</keyword>
<accession>A0ABQ5AN20</accession>
<dbReference type="Proteomes" id="UP001151760">
    <property type="component" value="Unassembled WGS sequence"/>
</dbReference>